<reference evidence="7" key="1">
    <citation type="submission" date="2014-02" db="EMBL/GenBank/DDBJ databases">
        <authorList>
            <person name="Genoscope - CEA"/>
        </authorList>
    </citation>
    <scope>NUCLEOTIDE SEQUENCE</scope>
    <source>
        <strain evidence="7">LS3</strain>
    </source>
</reference>
<dbReference type="Gene3D" id="3.40.50.12360">
    <property type="match status" value="1"/>
</dbReference>
<evidence type="ECO:0000256" key="4">
    <source>
        <dbReference type="ARBA" id="ARBA00023054"/>
    </source>
</evidence>
<feature type="compositionally biased region" description="Polar residues" evidence="6">
    <location>
        <begin position="334"/>
        <end position="353"/>
    </location>
</feature>
<sequence length="632" mass="71214">MELGRILDGPPEPSLLPGTLEGVSREDEATVEGPRDYALLTPMTSFQQTLTDQVVSLHYSDILKLYETTEPVMPESLETMYRNASLVAAHPYLLANHYLPHSLLLKDVPALLGRESGKFAILGDLVDLFQGMAPMHVAVIARPGKTIDLLEAFLLGKFVNYKRYEGSYLREPGESDDDYPTVHLIPSSGIEPAHLSGSKFDLLLGFDATLDLKAPHVEAIRSQGRDSIAPVVRLIVRNSVEHIILRVDPAKEENGSADNSNHIMKRVLAAIVLLRGSVGTLPAELKALYNQHLRPLQPWFKNTETPWPLPGLAHIQTYTPADVERSLLTEVETSESQDVNGSERTSNSSNPGYYSTKRLKREEDYAGAREHAHDPPPNLLTHALIQKLAEAQARNDRLNDELKDYRNRAERRQAAYEELQEEMKKMVERNAGLESSLSQAERKIERVEMDSARNIERLERANQEVEELKTTIQEGPLDKSLFDEQRQKISHLETELTKANERISSREADNEYMRNEYQRASTAAAEAHSEIQQLKGDKKDLEKRLEGEAIRLRALTFDEERASKDEKIKELTSKISLLEEHLKRVLESEKSTVGRSRYASRASSVPRKTKSPSRTHSPNNDGHPLQNSITNN</sequence>
<dbReference type="PhylomeDB" id="A0A060T8D5"/>
<keyword evidence="3" id="KW-0067">ATP-binding</keyword>
<dbReference type="PRINTS" id="PR02093">
    <property type="entry name" value="HDA1SUBUNIT3"/>
</dbReference>
<dbReference type="GO" id="GO:0070823">
    <property type="term" value="C:HDA1 complex"/>
    <property type="evidence" value="ECO:0007669"/>
    <property type="project" value="InterPro"/>
</dbReference>
<dbReference type="GO" id="GO:0005524">
    <property type="term" value="F:ATP binding"/>
    <property type="evidence" value="ECO:0007669"/>
    <property type="project" value="UniProtKB-KW"/>
</dbReference>
<gene>
    <name evidence="7" type="ORF">GNLVRS02_ARAD1C36058g</name>
</gene>
<reference evidence="7" key="2">
    <citation type="submission" date="2014-06" db="EMBL/GenBank/DDBJ databases">
        <title>The complete genome of Blastobotrys (Arxula) adeninivorans LS3 - a yeast of biotechnological interest.</title>
        <authorList>
            <person name="Kunze G."/>
            <person name="Gaillardin C."/>
            <person name="Czernicka M."/>
            <person name="Durrens P."/>
            <person name="Martin T."/>
            <person name="Boer E."/>
            <person name="Gabaldon T."/>
            <person name="Cruz J."/>
            <person name="Talla E."/>
            <person name="Marck C."/>
            <person name="Goffeau A."/>
            <person name="Barbe V."/>
            <person name="Baret P."/>
            <person name="Baronian K."/>
            <person name="Beier S."/>
            <person name="Bleykasten C."/>
            <person name="Bode R."/>
            <person name="Casaregola S."/>
            <person name="Despons L."/>
            <person name="Fairhead C."/>
            <person name="Giersberg M."/>
            <person name="Gierski P."/>
            <person name="Hahnel U."/>
            <person name="Hartmann A."/>
            <person name="Jankowska D."/>
            <person name="Jubin C."/>
            <person name="Jung P."/>
            <person name="Lafontaine I."/>
            <person name="Leh-Louis V."/>
            <person name="Lemaire M."/>
            <person name="Marcet-Houben M."/>
            <person name="Mascher M."/>
            <person name="Morel G."/>
            <person name="Richard G.-F."/>
            <person name="Riechen J."/>
            <person name="Sacerdot C."/>
            <person name="Sarkar A."/>
            <person name="Savel G."/>
            <person name="Schacherer J."/>
            <person name="Sherman D."/>
            <person name="Straub M.-L."/>
            <person name="Stein N."/>
            <person name="Thierry A."/>
            <person name="Trautwein-Schult A."/>
            <person name="Westhof E."/>
            <person name="Worch S."/>
            <person name="Dujon B."/>
            <person name="Souciet J.-L."/>
            <person name="Wincker P."/>
            <person name="Scholz U."/>
            <person name="Neuveglise N."/>
        </authorList>
    </citation>
    <scope>NUCLEOTIDE SEQUENCE</scope>
    <source>
        <strain evidence="7">LS3</strain>
    </source>
</reference>
<name>A0A060T8D5_BLAAD</name>
<feature type="region of interest" description="Disordered" evidence="6">
    <location>
        <begin position="331"/>
        <end position="357"/>
    </location>
</feature>
<accession>A0A060T8D5</accession>
<dbReference type="Pfam" id="PF11496">
    <property type="entry name" value="HDA2-3"/>
    <property type="match status" value="1"/>
</dbReference>
<keyword evidence="2" id="KW-0547">Nucleotide-binding</keyword>
<dbReference type="PANTHER" id="PTHR37739:SF16">
    <property type="entry name" value="KINESIN-LIKE PROTEIN"/>
    <property type="match status" value="1"/>
</dbReference>
<dbReference type="AlphaFoldDB" id="A0A060T8D5"/>
<evidence type="ECO:0000313" key="7">
    <source>
        <dbReference type="EMBL" id="CDP35461.1"/>
    </source>
</evidence>
<dbReference type="PANTHER" id="PTHR37739">
    <property type="entry name" value="KINESIN-LIKE PROTEIN KIN-12D"/>
    <property type="match status" value="1"/>
</dbReference>
<feature type="region of interest" description="Disordered" evidence="6">
    <location>
        <begin position="1"/>
        <end position="26"/>
    </location>
</feature>
<evidence type="ECO:0000256" key="2">
    <source>
        <dbReference type="ARBA" id="ARBA00022741"/>
    </source>
</evidence>
<dbReference type="GO" id="GO:0005874">
    <property type="term" value="C:microtubule"/>
    <property type="evidence" value="ECO:0007669"/>
    <property type="project" value="UniProtKB-KW"/>
</dbReference>
<dbReference type="InterPro" id="IPR038609">
    <property type="entry name" value="HDA1_su2/3_sf"/>
</dbReference>
<protein>
    <submittedName>
        <fullName evidence="7">ARAD1C36058p</fullName>
    </submittedName>
</protein>
<evidence type="ECO:0000256" key="5">
    <source>
        <dbReference type="ARBA" id="ARBA00023175"/>
    </source>
</evidence>
<evidence type="ECO:0000256" key="3">
    <source>
        <dbReference type="ARBA" id="ARBA00022840"/>
    </source>
</evidence>
<proteinExistence type="predicted"/>
<organism evidence="7">
    <name type="scientific">Blastobotrys adeninivorans</name>
    <name type="common">Yeast</name>
    <name type="synonym">Arxula adeninivorans</name>
    <dbReference type="NCBI Taxonomy" id="409370"/>
    <lineage>
        <taxon>Eukaryota</taxon>
        <taxon>Fungi</taxon>
        <taxon>Dikarya</taxon>
        <taxon>Ascomycota</taxon>
        <taxon>Saccharomycotina</taxon>
        <taxon>Dipodascomycetes</taxon>
        <taxon>Dipodascales</taxon>
        <taxon>Trichomonascaceae</taxon>
        <taxon>Blastobotrys</taxon>
    </lineage>
</organism>
<dbReference type="InterPro" id="IPR021006">
    <property type="entry name" value="Hda2/3"/>
</dbReference>
<keyword evidence="5" id="KW-0505">Motor protein</keyword>
<evidence type="ECO:0000256" key="6">
    <source>
        <dbReference type="SAM" id="MobiDB-lite"/>
    </source>
</evidence>
<dbReference type="Gene3D" id="1.10.287.1490">
    <property type="match status" value="1"/>
</dbReference>
<feature type="compositionally biased region" description="Polar residues" evidence="6">
    <location>
        <begin position="614"/>
        <end position="632"/>
    </location>
</feature>
<dbReference type="InterPro" id="IPR026216">
    <property type="entry name" value="HDA3"/>
</dbReference>
<dbReference type="EMBL" id="HG937693">
    <property type="protein sequence ID" value="CDP35461.1"/>
    <property type="molecule type" value="Genomic_DNA"/>
</dbReference>
<keyword evidence="4" id="KW-0175">Coiled coil</keyword>
<evidence type="ECO:0000256" key="1">
    <source>
        <dbReference type="ARBA" id="ARBA00022701"/>
    </source>
</evidence>
<keyword evidence="1" id="KW-0493">Microtubule</keyword>
<feature type="region of interest" description="Disordered" evidence="6">
    <location>
        <begin position="586"/>
        <end position="632"/>
    </location>
</feature>
<dbReference type="InterPro" id="IPR044986">
    <property type="entry name" value="KIF15/KIN-12"/>
</dbReference>